<dbReference type="Gene3D" id="2.40.128.20">
    <property type="match status" value="1"/>
</dbReference>
<evidence type="ECO:0000313" key="1">
    <source>
        <dbReference type="EMBL" id="BAU26422.1"/>
    </source>
</evidence>
<dbReference type="OrthoDB" id="2352933at2"/>
<sequence length="145" mass="16767">MGRPPVQQVAITIESRFVLEGGRRDKHEYRYAGELHLMNGTWYIKYVEQDEAGETNATMKVRPDEVVVIRNGLVSMRQSFRPGVPTSGIFESMAGPMQMDTETTDVRVEYDEEGYLCEAVWNYTLFLNEQEVGRYMVTCSLQRKR</sequence>
<protein>
    <submittedName>
        <fullName evidence="1">Putative beta-barrel protein YwiB</fullName>
    </submittedName>
</protein>
<dbReference type="AlphaFoldDB" id="A0A0U5B435"/>
<dbReference type="EMBL" id="AP017312">
    <property type="protein sequence ID" value="BAU26422.1"/>
    <property type="molecule type" value="Genomic_DNA"/>
</dbReference>
<dbReference type="Pfam" id="PF09148">
    <property type="entry name" value="DUF1934"/>
    <property type="match status" value="1"/>
</dbReference>
<name>A0A0U5B435_9BACL</name>
<organism evidence="1 2">
    <name type="scientific">Aneurinibacillus soli</name>
    <dbReference type="NCBI Taxonomy" id="1500254"/>
    <lineage>
        <taxon>Bacteria</taxon>
        <taxon>Bacillati</taxon>
        <taxon>Bacillota</taxon>
        <taxon>Bacilli</taxon>
        <taxon>Bacillales</taxon>
        <taxon>Paenibacillaceae</taxon>
        <taxon>Aneurinibacillus group</taxon>
        <taxon>Aneurinibacillus</taxon>
    </lineage>
</organism>
<accession>A0A0U5B435</accession>
<evidence type="ECO:0000313" key="2">
    <source>
        <dbReference type="Proteomes" id="UP000217696"/>
    </source>
</evidence>
<proteinExistence type="predicted"/>
<dbReference type="RefSeq" id="WP_096463474.1">
    <property type="nucleotide sequence ID" value="NZ_AP017312.1"/>
</dbReference>
<dbReference type="KEGG" id="asoc:CB4_00549"/>
<dbReference type="InterPro" id="IPR012674">
    <property type="entry name" value="Calycin"/>
</dbReference>
<dbReference type="InterPro" id="IPR015231">
    <property type="entry name" value="DUF1934"/>
</dbReference>
<reference evidence="1 2" key="1">
    <citation type="submission" date="2015-12" db="EMBL/GenBank/DDBJ databases">
        <title>Genome sequence of Aneurinibacillus soli.</title>
        <authorList>
            <person name="Lee J.S."/>
            <person name="Lee K.C."/>
            <person name="Kim K.K."/>
            <person name="Lee B.W."/>
        </authorList>
    </citation>
    <scope>NUCLEOTIDE SEQUENCE [LARGE SCALE GENOMIC DNA]</scope>
    <source>
        <strain evidence="1 2">CB4</strain>
    </source>
</reference>
<gene>
    <name evidence="1" type="primary">ywiB</name>
    <name evidence="1" type="ORF">CB4_00549</name>
</gene>
<dbReference type="SUPFAM" id="SSF50814">
    <property type="entry name" value="Lipocalins"/>
    <property type="match status" value="1"/>
</dbReference>
<dbReference type="Proteomes" id="UP000217696">
    <property type="component" value="Chromosome"/>
</dbReference>
<keyword evidence="2" id="KW-1185">Reference proteome</keyword>